<dbReference type="InterPro" id="IPR002076">
    <property type="entry name" value="ELO_fam"/>
</dbReference>
<comment type="subcellular location">
    <subcellularLocation>
        <location evidence="1">Membrane</location>
        <topology evidence="1">Multi-pass membrane protein</topology>
    </subcellularLocation>
    <subcellularLocation>
        <location evidence="11">Nucleus</location>
    </subcellularLocation>
</comment>
<keyword evidence="11" id="KW-0805">Transcription regulation</keyword>
<comment type="similarity">
    <text evidence="2">Belongs to the Luc7 family.</text>
</comment>
<organism evidence="14 15">
    <name type="scientific">Fragariocoptes setiger</name>
    <dbReference type="NCBI Taxonomy" id="1670756"/>
    <lineage>
        <taxon>Eukaryota</taxon>
        <taxon>Metazoa</taxon>
        <taxon>Ecdysozoa</taxon>
        <taxon>Arthropoda</taxon>
        <taxon>Chelicerata</taxon>
        <taxon>Arachnida</taxon>
        <taxon>Acari</taxon>
        <taxon>Acariformes</taxon>
        <taxon>Trombidiformes</taxon>
        <taxon>Prostigmata</taxon>
        <taxon>Eupodina</taxon>
        <taxon>Eriophyoidea</taxon>
        <taxon>Phytoptidae</taxon>
        <taxon>Fragariocoptes</taxon>
    </lineage>
</organism>
<feature type="region of interest" description="Disordered" evidence="12">
    <location>
        <begin position="982"/>
        <end position="1037"/>
    </location>
</feature>
<evidence type="ECO:0000256" key="7">
    <source>
        <dbReference type="ARBA" id="ARBA00022989"/>
    </source>
</evidence>
<evidence type="ECO:0000256" key="1">
    <source>
        <dbReference type="ARBA" id="ARBA00004141"/>
    </source>
</evidence>
<evidence type="ECO:0000256" key="4">
    <source>
        <dbReference type="ARBA" id="ARBA00022679"/>
    </source>
</evidence>
<feature type="compositionally biased region" description="Basic and acidic residues" evidence="12">
    <location>
        <begin position="1454"/>
        <end position="1468"/>
    </location>
</feature>
<evidence type="ECO:0000256" key="8">
    <source>
        <dbReference type="ARBA" id="ARBA00023098"/>
    </source>
</evidence>
<dbReference type="Proteomes" id="UP000825002">
    <property type="component" value="Unassembled WGS sequence"/>
</dbReference>
<evidence type="ECO:0000313" key="15">
    <source>
        <dbReference type="Proteomes" id="UP000825002"/>
    </source>
</evidence>
<feature type="compositionally biased region" description="Basic and acidic residues" evidence="12">
    <location>
        <begin position="1426"/>
        <end position="1444"/>
    </location>
</feature>
<feature type="transmembrane region" description="Helical" evidence="13">
    <location>
        <begin position="252"/>
        <end position="270"/>
    </location>
</feature>
<keyword evidence="11" id="KW-0010">Activator</keyword>
<accession>A0ABQ7SD91</accession>
<feature type="compositionally biased region" description="Polar residues" evidence="12">
    <location>
        <begin position="1014"/>
        <end position="1028"/>
    </location>
</feature>
<protein>
    <recommendedName>
        <fullName evidence="11">Mediator of RNA polymerase II transcription subunit 17</fullName>
    </recommendedName>
    <alternativeName>
        <fullName evidence="11">Mediator complex subunit 17</fullName>
    </alternativeName>
</protein>
<dbReference type="PROSITE" id="PS01188">
    <property type="entry name" value="ELO"/>
    <property type="match status" value="1"/>
</dbReference>
<evidence type="ECO:0000313" key="14">
    <source>
        <dbReference type="EMBL" id="KAG9511393.1"/>
    </source>
</evidence>
<comment type="similarity">
    <text evidence="11">Belongs to the Mediator complex subunit 17 family.</text>
</comment>
<dbReference type="InterPro" id="IPR030457">
    <property type="entry name" value="ELO_CS"/>
</dbReference>
<feature type="transmembrane region" description="Helical" evidence="13">
    <location>
        <begin position="222"/>
        <end position="240"/>
    </location>
</feature>
<evidence type="ECO:0000256" key="12">
    <source>
        <dbReference type="SAM" id="MobiDB-lite"/>
    </source>
</evidence>
<sequence>MYCVLNATTESVFSAKGNPLGWPLEDNYGYFCDQRDNGYVFLASGPLKIITTVLMYLFVVLKLGPRLMQSRKPLEIITSIRIYNLLMIAANMWLLKRALLIVDNGRSFFNCKGIQFDPSVSNEVASLSDHFLLTRVADFLDTLFFVMRKKQSHISFLHVFHHSYVPLCVYLFSRLSPITPVGMAFPFINSFVHVVMYSYYFMATFPQLRPYLWWKRYLTAFQMAQFVSVLFYNIYTTIFFKASCGHYELNTLIGSVVSATIFLGLFARFYKRAYMVPVANKERSKEFYDGQEKYIPPLSMAESFSQLIAKIDFNEDGDEPGPSSQVIASAQRTLWPFEGVKSKLRDALTEICVLHDVLKIANHKVKIKEPGKEEREERKYLEFDVVTQEPNPEQSRSQLMMLIAKKRALQTASQILTSGAANLRTPLVDKVYSELLCMRQNWRLRKNGNVIMGDLSFRTIGSRYTGAKFEVTKNDRPGPQALKVKVPDDLDGYSQIHVAIHKGDRPIADVPLMTDVPTATTWQEKLEQAQNVLFCKELFAQLAKDAVQSQYYMPTTVTGNQIVVALFPDTKLSISLLHKDQAQQKREKKDRQSTPNHKDVPDGKHNPVLEQSLHQLLRDFHVYALRKFQCRDIPKHAGCEAHDRQTIAAEPKQESLLKQIKLQAQHIVTRQQTMDLIDSFAREIKDPLIVSHWFCLNSPFYSSVRVNIVSQNYDILGRTPLVIRIGPQNVYADTKNGINVPNACAALAFELTRIILGGDGTGVDDRGVASLIDESSTTILRGLPRGLPVEEGNLGVDGSVAIGVACGSVVVYFVLGLMSRDGRLLAKPGRSFEAIPEIGARASSEIRTQPLQPNYLNPTSHKVVCQWNHADGWSTNLDRTYLHHPIQVRRQHDLVSSVARVSAPKITPPEKIMPQIVVPVFVALGMQVAIVSICIPQDLVHPIFLTFPGVFGHLVGSLVFDSILDHVPHGWRHDTFCTSSLTMDTSKSKPEVVEANPARGVLNETHVKPMSKPDFSSEQDVKSNPQPNHTDKEAPVKGTSIISINPKIIDQLNNGNIDDYPSDDESDSEKRDLDIGAPDSSFFLGSLQHSAPNVLKAKKMIESISKIVDFNEEPAKLKYREGVNEDDIVSTISIEVYSENSLILANILLDRIMSATEQMRAMLDQLMGTARDGQESQKLHLHFTDPRVCKSFLLDCCPHDVLASTRMDLGSCSKVHDPALRADYESASKERDYLYELDALDHLQSFVNDADKKTDLAKKKLAETQEVLTSEATAQLNKIHDLTEQIGKKLAESEKESAEGNAEAGAKCLEEVEKIKKEKSLAEKEYHQSMPSSINQQHKLRVCEVCSAYLGISDNDRRLADHFGGKLHLGFITIRERLEDLKRVVEEKRRKGLLPDPKSSYSERNRSRRNRRHRRRRRGTSRSRSRSRERSSHRDYDSRGDRYKKSYHHRSRSRERDRNDHRDESDRRRDRHRDRY</sequence>
<dbReference type="Pfam" id="PF03194">
    <property type="entry name" value="LUC7"/>
    <property type="match status" value="1"/>
</dbReference>
<keyword evidence="7 13" id="KW-1133">Transmembrane helix</keyword>
<keyword evidence="3" id="KW-0444">Lipid biosynthesis</keyword>
<keyword evidence="11" id="KW-0804">Transcription</keyword>
<name>A0ABQ7SD91_9ACAR</name>
<evidence type="ECO:0000256" key="13">
    <source>
        <dbReference type="SAM" id="Phobius"/>
    </source>
</evidence>
<evidence type="ECO:0000256" key="5">
    <source>
        <dbReference type="ARBA" id="ARBA00022692"/>
    </source>
</evidence>
<reference evidence="14 15" key="1">
    <citation type="submission" date="2020-10" db="EMBL/GenBank/DDBJ databases">
        <authorList>
            <person name="Klimov P.B."/>
            <person name="Dyachkov S.M."/>
            <person name="Chetverikov P.E."/>
        </authorList>
    </citation>
    <scope>NUCLEOTIDE SEQUENCE [LARGE SCALE GENOMIC DNA]</scope>
    <source>
        <strain evidence="14">BMOC 18-1129-001#AD2665</strain>
        <tissue evidence="14">Entire mites</tissue>
    </source>
</reference>
<feature type="region of interest" description="Disordered" evidence="12">
    <location>
        <begin position="1391"/>
        <end position="1476"/>
    </location>
</feature>
<feature type="transmembrane region" description="Helical" evidence="13">
    <location>
        <begin position="82"/>
        <end position="102"/>
    </location>
</feature>
<evidence type="ECO:0000256" key="3">
    <source>
        <dbReference type="ARBA" id="ARBA00022516"/>
    </source>
</evidence>
<dbReference type="Pfam" id="PF10156">
    <property type="entry name" value="Med17"/>
    <property type="match status" value="1"/>
</dbReference>
<evidence type="ECO:0000256" key="6">
    <source>
        <dbReference type="ARBA" id="ARBA00022832"/>
    </source>
</evidence>
<keyword evidence="11" id="KW-0539">Nucleus</keyword>
<evidence type="ECO:0000256" key="11">
    <source>
        <dbReference type="RuleBase" id="RU364140"/>
    </source>
</evidence>
<keyword evidence="10" id="KW-0275">Fatty acid biosynthesis</keyword>
<gene>
    <name evidence="14" type="primary">Luc7l</name>
    <name evidence="11" type="synonym">MED17</name>
    <name evidence="14" type="ORF">GZH46_00030</name>
</gene>
<evidence type="ECO:0000256" key="2">
    <source>
        <dbReference type="ARBA" id="ARBA00005655"/>
    </source>
</evidence>
<dbReference type="Pfam" id="PF01151">
    <property type="entry name" value="ELO"/>
    <property type="match status" value="1"/>
</dbReference>
<feature type="transmembrane region" description="Helical" evidence="13">
    <location>
        <begin position="39"/>
        <end position="61"/>
    </location>
</feature>
<keyword evidence="5 13" id="KW-0812">Transmembrane</keyword>
<comment type="function">
    <text evidence="11">Component of the Mediator complex, a coactivator involved in the regulated transcription of nearly all RNA polymerase II-dependent genes. Mediator functions as a bridge to convey information from gene-specific regulatory proteins to the basal RNA polymerase II transcription machinery. Mediator is recruited to promoters by direct interactions with regulatory proteins and serves as a scaffold for the assembly of a functional preinitiation complex with RNA polymerase II and the general transcription factors.</text>
</comment>
<proteinExistence type="inferred from homology"/>
<comment type="caution">
    <text evidence="14">The sequence shown here is derived from an EMBL/GenBank/DDBJ whole genome shotgun (WGS) entry which is preliminary data.</text>
</comment>
<comment type="subunit">
    <text evidence="11">Component of the Mediator complex.</text>
</comment>
<keyword evidence="4" id="KW-0808">Transferase</keyword>
<keyword evidence="8" id="KW-0443">Lipid metabolism</keyword>
<dbReference type="PANTHER" id="PTHR12375">
    <property type="entry name" value="RNA-BINDING PROTEIN LUC7-RELATED"/>
    <property type="match status" value="1"/>
</dbReference>
<keyword evidence="9 13" id="KW-0472">Membrane</keyword>
<feature type="region of interest" description="Disordered" evidence="12">
    <location>
        <begin position="579"/>
        <end position="606"/>
    </location>
</feature>
<feature type="compositionally biased region" description="Basic residues" evidence="12">
    <location>
        <begin position="1406"/>
        <end position="1425"/>
    </location>
</feature>
<keyword evidence="6" id="KW-0276">Fatty acid metabolism</keyword>
<feature type="region of interest" description="Disordered" evidence="12">
    <location>
        <begin position="1052"/>
        <end position="1074"/>
    </location>
</feature>
<evidence type="ECO:0000256" key="10">
    <source>
        <dbReference type="ARBA" id="ARBA00023160"/>
    </source>
</evidence>
<dbReference type="InterPro" id="IPR019313">
    <property type="entry name" value="Mediator_Med17"/>
</dbReference>
<dbReference type="EMBL" id="JAIFTH010000004">
    <property type="protein sequence ID" value="KAG9511393.1"/>
    <property type="molecule type" value="Genomic_DNA"/>
</dbReference>
<dbReference type="InterPro" id="IPR004882">
    <property type="entry name" value="Luc7-rel"/>
</dbReference>
<keyword evidence="15" id="KW-1185">Reference proteome</keyword>
<evidence type="ECO:0000256" key="9">
    <source>
        <dbReference type="ARBA" id="ARBA00023136"/>
    </source>
</evidence>
<feature type="transmembrane region" description="Helical" evidence="13">
    <location>
        <begin position="184"/>
        <end position="202"/>
    </location>
</feature>